<evidence type="ECO:0000313" key="2">
    <source>
        <dbReference type="Proteomes" id="UP000035159"/>
    </source>
</evidence>
<organism evidence="1 2">
    <name type="scientific">Kosmotoga pacifica</name>
    <dbReference type="NCBI Taxonomy" id="1330330"/>
    <lineage>
        <taxon>Bacteria</taxon>
        <taxon>Thermotogati</taxon>
        <taxon>Thermotogota</taxon>
        <taxon>Thermotogae</taxon>
        <taxon>Kosmotogales</taxon>
        <taxon>Kosmotogaceae</taxon>
        <taxon>Kosmotoga</taxon>
    </lineage>
</organism>
<dbReference type="PATRIC" id="fig|1330330.3.peg.1557"/>
<protein>
    <recommendedName>
        <fullName evidence="3">DUF1858 domain-containing protein</fullName>
    </recommendedName>
</protein>
<dbReference type="Gene3D" id="1.10.3910.10">
    <property type="entry name" value="SP0561-like"/>
    <property type="match status" value="1"/>
</dbReference>
<name>A0A0G2Z7Y7_9BACT</name>
<dbReference type="SUPFAM" id="SSF140683">
    <property type="entry name" value="SP0561-like"/>
    <property type="match status" value="1"/>
</dbReference>
<dbReference type="InterPro" id="IPR038062">
    <property type="entry name" value="ScdA-like_N_sf"/>
</dbReference>
<evidence type="ECO:0008006" key="3">
    <source>
        <dbReference type="Google" id="ProtNLM"/>
    </source>
</evidence>
<reference evidence="1 2" key="1">
    <citation type="submission" date="2015-04" db="EMBL/GenBank/DDBJ databases">
        <title>Complete Genome Sequence of Kosmotoga pacifica SLHLJ1.</title>
        <authorList>
            <person name="Jiang L.J."/>
            <person name="Shao Z.Z."/>
            <person name="Jebbar M."/>
        </authorList>
    </citation>
    <scope>NUCLEOTIDE SEQUENCE [LARGE SCALE GENOMIC DNA]</scope>
    <source>
        <strain evidence="1 2">SLHLJ1</strain>
    </source>
</reference>
<sequence>MLPEITKDMTLNDIMNLHTRLYEEIGKLGFDICCAKMDTLEDACKKKGLDLQNALRTLNAVVEEMNEIERIIREAQ</sequence>
<keyword evidence="2" id="KW-1185">Reference proteome</keyword>
<dbReference type="STRING" id="1330330.IX53_07690"/>
<accession>A0A0G2Z7Y7</accession>
<dbReference type="KEGG" id="kpf:IX53_07690"/>
<dbReference type="RefSeq" id="WP_047754850.1">
    <property type="nucleotide sequence ID" value="NZ_CAJUHA010000017.1"/>
</dbReference>
<gene>
    <name evidence="1" type="ORF">IX53_07690</name>
</gene>
<proteinExistence type="predicted"/>
<dbReference type="AlphaFoldDB" id="A0A0G2Z7Y7"/>
<dbReference type="Proteomes" id="UP000035159">
    <property type="component" value="Chromosome"/>
</dbReference>
<dbReference type="EMBL" id="CP011232">
    <property type="protein sequence ID" value="AKI97715.1"/>
    <property type="molecule type" value="Genomic_DNA"/>
</dbReference>
<evidence type="ECO:0000313" key="1">
    <source>
        <dbReference type="EMBL" id="AKI97715.1"/>
    </source>
</evidence>